<dbReference type="AlphaFoldDB" id="V6J5H0"/>
<reference evidence="2 3" key="1">
    <citation type="journal article" date="2013" name="Genome Announc.">
        <title>Genome Sequence of Sporolactobacillus laevolacticus DSM442, an Efficient Polymer-Grade D-Lactate Producer from Agricultural Waste Cottonseed as a Nitrogen Source.</title>
        <authorList>
            <person name="Wang H."/>
            <person name="Wang L."/>
            <person name="Ju J."/>
            <person name="Yu B."/>
            <person name="Ma Y."/>
        </authorList>
    </citation>
    <scope>NUCLEOTIDE SEQUENCE [LARGE SCALE GENOMIC DNA]</scope>
    <source>
        <strain evidence="2 3">DSM 442</strain>
    </source>
</reference>
<comment type="caution">
    <text evidence="2">The sequence shown here is derived from an EMBL/GenBank/DDBJ whole genome shotgun (WGS) entry which is preliminary data.</text>
</comment>
<sequence>MNRNFFKSLFKKEDKKGREDQGSAVSSTGAYEKNT</sequence>
<accession>V6J5H0</accession>
<dbReference type="EMBL" id="AWTC01000008">
    <property type="protein sequence ID" value="EST11974.1"/>
    <property type="molecule type" value="Genomic_DNA"/>
</dbReference>
<gene>
    <name evidence="2" type="ORF">P343_09315</name>
</gene>
<dbReference type="Proteomes" id="UP000018296">
    <property type="component" value="Unassembled WGS sequence"/>
</dbReference>
<evidence type="ECO:0000313" key="3">
    <source>
        <dbReference type="Proteomes" id="UP000018296"/>
    </source>
</evidence>
<dbReference type="STRING" id="1395513.P343_09315"/>
<proteinExistence type="predicted"/>
<organism evidence="2 3">
    <name type="scientific">Sporolactobacillus laevolacticus DSM 442</name>
    <dbReference type="NCBI Taxonomy" id="1395513"/>
    <lineage>
        <taxon>Bacteria</taxon>
        <taxon>Bacillati</taxon>
        <taxon>Bacillota</taxon>
        <taxon>Bacilli</taxon>
        <taxon>Bacillales</taxon>
        <taxon>Sporolactobacillaceae</taxon>
        <taxon>Sporolactobacillus</taxon>
    </lineage>
</organism>
<protein>
    <submittedName>
        <fullName evidence="2">Uncharacterized protein</fullName>
    </submittedName>
</protein>
<keyword evidence="3" id="KW-1185">Reference proteome</keyword>
<name>V6J5H0_9BACL</name>
<feature type="region of interest" description="Disordered" evidence="1">
    <location>
        <begin position="1"/>
        <end position="35"/>
    </location>
</feature>
<evidence type="ECO:0000256" key="1">
    <source>
        <dbReference type="SAM" id="MobiDB-lite"/>
    </source>
</evidence>
<feature type="compositionally biased region" description="Basic and acidic residues" evidence="1">
    <location>
        <begin position="10"/>
        <end position="21"/>
    </location>
</feature>
<evidence type="ECO:0000313" key="2">
    <source>
        <dbReference type="EMBL" id="EST11974.1"/>
    </source>
</evidence>